<organism evidence="2 3">
    <name type="scientific">Candidatus Atopostipes pullistercoris</name>
    <dbReference type="NCBI Taxonomy" id="2838467"/>
    <lineage>
        <taxon>Bacteria</taxon>
        <taxon>Bacillati</taxon>
        <taxon>Bacillota</taxon>
        <taxon>Bacilli</taxon>
        <taxon>Lactobacillales</taxon>
        <taxon>Carnobacteriaceae</taxon>
        <taxon>Atopostipes</taxon>
    </lineage>
</organism>
<dbReference type="InterPro" id="IPR000182">
    <property type="entry name" value="GNAT_dom"/>
</dbReference>
<accession>A0A9D2G1B9</accession>
<dbReference type="InterPro" id="IPR016181">
    <property type="entry name" value="Acyl_CoA_acyltransferase"/>
</dbReference>
<dbReference type="EC" id="2.3.1.-" evidence="2"/>
<dbReference type="Pfam" id="PF18467">
    <property type="entry name" value="DUF5613"/>
    <property type="match status" value="1"/>
</dbReference>
<keyword evidence="2" id="KW-0012">Acyltransferase</keyword>
<reference evidence="2" key="1">
    <citation type="journal article" date="2021" name="PeerJ">
        <title>Extensive microbial diversity within the chicken gut microbiome revealed by metagenomics and culture.</title>
        <authorList>
            <person name="Gilroy R."/>
            <person name="Ravi A."/>
            <person name="Getino M."/>
            <person name="Pursley I."/>
            <person name="Horton D.L."/>
            <person name="Alikhan N.F."/>
            <person name="Baker D."/>
            <person name="Gharbi K."/>
            <person name="Hall N."/>
            <person name="Watson M."/>
            <person name="Adriaenssens E.M."/>
            <person name="Foster-Nyarko E."/>
            <person name="Jarju S."/>
            <person name="Secka A."/>
            <person name="Antonio M."/>
            <person name="Oren A."/>
            <person name="Chaudhuri R.R."/>
            <person name="La Ragione R."/>
            <person name="Hildebrand F."/>
            <person name="Pallen M.J."/>
        </authorList>
    </citation>
    <scope>NUCLEOTIDE SEQUENCE</scope>
    <source>
        <strain evidence="2">CHK169-4300</strain>
    </source>
</reference>
<dbReference type="InterPro" id="IPR040549">
    <property type="entry name" value="DUF5613"/>
</dbReference>
<proteinExistence type="predicted"/>
<dbReference type="GO" id="GO:0016747">
    <property type="term" value="F:acyltransferase activity, transferring groups other than amino-acyl groups"/>
    <property type="evidence" value="ECO:0007669"/>
    <property type="project" value="InterPro"/>
</dbReference>
<dbReference type="PROSITE" id="PS51186">
    <property type="entry name" value="GNAT"/>
    <property type="match status" value="1"/>
</dbReference>
<evidence type="ECO:0000259" key="1">
    <source>
        <dbReference type="PROSITE" id="PS51186"/>
    </source>
</evidence>
<dbReference type="SUPFAM" id="SSF55729">
    <property type="entry name" value="Acyl-CoA N-acyltransferases (Nat)"/>
    <property type="match status" value="1"/>
</dbReference>
<dbReference type="Proteomes" id="UP000824106">
    <property type="component" value="Unassembled WGS sequence"/>
</dbReference>
<dbReference type="EMBL" id="DXAZ01000098">
    <property type="protein sequence ID" value="HIZ71353.1"/>
    <property type="molecule type" value="Genomic_DNA"/>
</dbReference>
<sequence>MKNKPTFKNIKNYGEITEENDFFIQFTNKEIPDHYEANYLLLKFSPSLQEFMLIEKMHKDYQKSIQQRHLKFDWPDNLGLHPELLNYFDKENYKIGMQYLYWITSDLFKIKRLNKNLSIQKVTDQNFDDFLRINLEEDFLHGRKYFEHKKRMYTYQYPLKEVTFLLAYLNDQAVGSLILIHSKDYIEVDNVLTKAEFRKNKVATSMFSYVVNELLMPEQLVILVADAEDTPKEMYEKMGFQYASYQITAQKDCNEVNS</sequence>
<feature type="domain" description="N-acetyltransferase" evidence="1">
    <location>
        <begin position="117"/>
        <end position="258"/>
    </location>
</feature>
<evidence type="ECO:0000313" key="3">
    <source>
        <dbReference type="Proteomes" id="UP000824106"/>
    </source>
</evidence>
<name>A0A9D2G1B9_9LACT</name>
<protein>
    <submittedName>
        <fullName evidence="2">GNAT family N-acetyltransferase</fullName>
        <ecNumber evidence="2">2.3.1.-</ecNumber>
    </submittedName>
</protein>
<reference evidence="2" key="2">
    <citation type="submission" date="2021-04" db="EMBL/GenBank/DDBJ databases">
        <authorList>
            <person name="Gilroy R."/>
        </authorList>
    </citation>
    <scope>NUCLEOTIDE SEQUENCE</scope>
    <source>
        <strain evidence="2">CHK169-4300</strain>
    </source>
</reference>
<gene>
    <name evidence="2" type="ORF">H9808_06270</name>
</gene>
<comment type="caution">
    <text evidence="2">The sequence shown here is derived from an EMBL/GenBank/DDBJ whole genome shotgun (WGS) entry which is preliminary data.</text>
</comment>
<evidence type="ECO:0000313" key="2">
    <source>
        <dbReference type="EMBL" id="HIZ71353.1"/>
    </source>
</evidence>
<dbReference type="Pfam" id="PF13673">
    <property type="entry name" value="Acetyltransf_10"/>
    <property type="match status" value="1"/>
</dbReference>
<dbReference type="Gene3D" id="3.40.630.30">
    <property type="match status" value="1"/>
</dbReference>
<keyword evidence="2" id="KW-0808">Transferase</keyword>
<dbReference type="AlphaFoldDB" id="A0A9D2G1B9"/>